<dbReference type="PRINTS" id="PR00059">
    <property type="entry name" value="RIBOSOMALL6"/>
</dbReference>
<keyword evidence="2 5" id="KW-0687">Ribonucleoprotein</keyword>
<comment type="function">
    <text evidence="6">This protein binds to the 23S rRNA, and is important in its secondary structure. It is located near the subunit interface in the base of the L7/L12 stalk, and near the tRNA binding site of the peptidyltransferase center.</text>
</comment>
<name>A0A1F6BPT1_9BACT</name>
<dbReference type="STRING" id="1798470.A3D55_02945"/>
<evidence type="ECO:0000256" key="4">
    <source>
        <dbReference type="NCBIfam" id="TIGR03654"/>
    </source>
</evidence>
<evidence type="ECO:0000313" key="8">
    <source>
        <dbReference type="EMBL" id="OGG38944.1"/>
    </source>
</evidence>
<evidence type="ECO:0000256" key="5">
    <source>
        <dbReference type="RuleBase" id="RU003869"/>
    </source>
</evidence>
<evidence type="ECO:0000256" key="3">
    <source>
        <dbReference type="ARBA" id="ARBA00035454"/>
    </source>
</evidence>
<dbReference type="InterPro" id="IPR019906">
    <property type="entry name" value="Ribosomal_uL6_bac-type"/>
</dbReference>
<dbReference type="AlphaFoldDB" id="A0A1F6BPT1"/>
<dbReference type="GO" id="GO:0019843">
    <property type="term" value="F:rRNA binding"/>
    <property type="evidence" value="ECO:0007669"/>
    <property type="project" value="UniProtKB-UniRule"/>
</dbReference>
<dbReference type="EMBL" id="MFKJ01000010">
    <property type="protein sequence ID" value="OGG38944.1"/>
    <property type="molecule type" value="Genomic_DNA"/>
</dbReference>
<keyword evidence="6" id="KW-0699">rRNA-binding</keyword>
<dbReference type="Proteomes" id="UP000178825">
    <property type="component" value="Unassembled WGS sequence"/>
</dbReference>
<dbReference type="PIRSF" id="PIRSF002162">
    <property type="entry name" value="Ribosomal_L6"/>
    <property type="match status" value="1"/>
</dbReference>
<accession>A0A1F6BPT1</accession>
<feature type="domain" description="Large ribosomal subunit protein uL6 alpha-beta" evidence="7">
    <location>
        <begin position="91"/>
        <end position="164"/>
    </location>
</feature>
<dbReference type="InterPro" id="IPR020040">
    <property type="entry name" value="Ribosomal_uL6_a/b-dom"/>
</dbReference>
<keyword evidence="6" id="KW-0694">RNA-binding</keyword>
<keyword evidence="1 5" id="KW-0689">Ribosomal protein</keyword>
<gene>
    <name evidence="8" type="ORF">A3D55_02945</name>
</gene>
<evidence type="ECO:0000256" key="6">
    <source>
        <dbReference type="RuleBase" id="RU003870"/>
    </source>
</evidence>
<evidence type="ECO:0000256" key="2">
    <source>
        <dbReference type="ARBA" id="ARBA00023274"/>
    </source>
</evidence>
<reference evidence="8 9" key="1">
    <citation type="journal article" date="2016" name="Nat. Commun.">
        <title>Thousands of microbial genomes shed light on interconnected biogeochemical processes in an aquifer system.</title>
        <authorList>
            <person name="Anantharaman K."/>
            <person name="Brown C.T."/>
            <person name="Hug L.A."/>
            <person name="Sharon I."/>
            <person name="Castelle C.J."/>
            <person name="Probst A.J."/>
            <person name="Thomas B.C."/>
            <person name="Singh A."/>
            <person name="Wilkins M.J."/>
            <person name="Karaoz U."/>
            <person name="Brodie E.L."/>
            <person name="Williams K.H."/>
            <person name="Hubbard S.S."/>
            <person name="Banfield J.F."/>
        </authorList>
    </citation>
    <scope>NUCLEOTIDE SEQUENCE [LARGE SCALE GENOMIC DNA]</scope>
</reference>
<dbReference type="PANTHER" id="PTHR11655">
    <property type="entry name" value="60S/50S RIBOSOMAL PROTEIN L6/L9"/>
    <property type="match status" value="1"/>
</dbReference>
<sequence length="184" mass="19743">MSKIGKQIIEIPNGITASVTDFDIVLKSAAGEAKVKILDGVRPVLSGSSLSFETFRNSQQARSNWGTLKALTANAVIGLTKGFEKTLILEGVGFRIMEDGDGLTLHIGFSHPVLYPKTPGISFEIEKNSILKIKGTDKALVGKVAAEIRAMKKAEPYKGKGFRYSDEVVRRKAGKKSTTSASAS</sequence>
<comment type="similarity">
    <text evidence="5">Belongs to the universal ribosomal protein uL6 family.</text>
</comment>
<dbReference type="GO" id="GO:0002181">
    <property type="term" value="P:cytoplasmic translation"/>
    <property type="evidence" value="ECO:0007669"/>
    <property type="project" value="TreeGrafter"/>
</dbReference>
<dbReference type="InterPro" id="IPR036789">
    <property type="entry name" value="Ribosomal_uL6-like_a/b-dom_sf"/>
</dbReference>
<organism evidence="8 9">
    <name type="scientific">Candidatus Jorgensenbacteria bacterium RIFCSPHIGHO2_02_FULL_45_20</name>
    <dbReference type="NCBI Taxonomy" id="1798470"/>
    <lineage>
        <taxon>Bacteria</taxon>
        <taxon>Candidatus Joergenseniibacteriota</taxon>
    </lineage>
</organism>
<dbReference type="PANTHER" id="PTHR11655:SF14">
    <property type="entry name" value="LARGE RIBOSOMAL SUBUNIT PROTEIN UL6M"/>
    <property type="match status" value="1"/>
</dbReference>
<evidence type="ECO:0000313" key="9">
    <source>
        <dbReference type="Proteomes" id="UP000178825"/>
    </source>
</evidence>
<dbReference type="GO" id="GO:0003735">
    <property type="term" value="F:structural constituent of ribosome"/>
    <property type="evidence" value="ECO:0007669"/>
    <property type="project" value="UniProtKB-UniRule"/>
</dbReference>
<proteinExistence type="inferred from homology"/>
<protein>
    <recommendedName>
        <fullName evidence="3 4">50S ribosomal protein L6</fullName>
    </recommendedName>
</protein>
<comment type="caution">
    <text evidence="8">The sequence shown here is derived from an EMBL/GenBank/DDBJ whole genome shotgun (WGS) entry which is preliminary data.</text>
</comment>
<evidence type="ECO:0000256" key="1">
    <source>
        <dbReference type="ARBA" id="ARBA00022980"/>
    </source>
</evidence>
<dbReference type="InterPro" id="IPR000702">
    <property type="entry name" value="Ribosomal_uL6-like"/>
</dbReference>
<dbReference type="Gene3D" id="3.90.930.12">
    <property type="entry name" value="Ribosomal protein L6, alpha-beta domain"/>
    <property type="match status" value="2"/>
</dbReference>
<dbReference type="NCBIfam" id="TIGR03654">
    <property type="entry name" value="L6_bact"/>
    <property type="match status" value="1"/>
</dbReference>
<dbReference type="GO" id="GO:0022625">
    <property type="term" value="C:cytosolic large ribosomal subunit"/>
    <property type="evidence" value="ECO:0007669"/>
    <property type="project" value="UniProtKB-UniRule"/>
</dbReference>
<dbReference type="SUPFAM" id="SSF56053">
    <property type="entry name" value="Ribosomal protein L6"/>
    <property type="match status" value="2"/>
</dbReference>
<dbReference type="Pfam" id="PF00347">
    <property type="entry name" value="Ribosomal_L6"/>
    <property type="match status" value="1"/>
</dbReference>
<evidence type="ECO:0000259" key="7">
    <source>
        <dbReference type="Pfam" id="PF00347"/>
    </source>
</evidence>